<evidence type="ECO:0000313" key="9">
    <source>
        <dbReference type="Proteomes" id="UP000070121"/>
    </source>
</evidence>
<dbReference type="PANTHER" id="PTHR23502">
    <property type="entry name" value="MAJOR FACILITATOR SUPERFAMILY"/>
    <property type="match status" value="1"/>
</dbReference>
<evidence type="ECO:0000259" key="7">
    <source>
        <dbReference type="PROSITE" id="PS50850"/>
    </source>
</evidence>
<feature type="transmembrane region" description="Helical" evidence="6">
    <location>
        <begin position="58"/>
        <end position="78"/>
    </location>
</feature>
<dbReference type="GO" id="GO:0022857">
    <property type="term" value="F:transmembrane transporter activity"/>
    <property type="evidence" value="ECO:0007669"/>
    <property type="project" value="InterPro"/>
</dbReference>
<evidence type="ECO:0000256" key="4">
    <source>
        <dbReference type="ARBA" id="ARBA00023136"/>
    </source>
</evidence>
<dbReference type="PANTHER" id="PTHR23502:SF30">
    <property type="entry name" value="TRANSPORTER, PUTATIVE (AFU_ORTHOLOGUE AFUA_8G04702)-RELATED"/>
    <property type="match status" value="1"/>
</dbReference>
<dbReference type="Proteomes" id="UP000070121">
    <property type="component" value="Unassembled WGS sequence"/>
</dbReference>
<feature type="transmembrane region" description="Helical" evidence="6">
    <location>
        <begin position="90"/>
        <end position="110"/>
    </location>
</feature>
<dbReference type="InterPro" id="IPR020846">
    <property type="entry name" value="MFS_dom"/>
</dbReference>
<dbReference type="AlphaFoldDB" id="A0A135S0W1"/>
<accession>A0A135S0W1</accession>
<comment type="subcellular location">
    <subcellularLocation>
        <location evidence="1">Membrane</location>
        <topology evidence="1">Multi-pass membrane protein</topology>
    </subcellularLocation>
</comment>
<dbReference type="Pfam" id="PF07690">
    <property type="entry name" value="MFS_1"/>
    <property type="match status" value="1"/>
</dbReference>
<dbReference type="SUPFAM" id="SSF103473">
    <property type="entry name" value="MFS general substrate transporter"/>
    <property type="match status" value="1"/>
</dbReference>
<dbReference type="OrthoDB" id="5215911at2759"/>
<feature type="domain" description="Major facilitator superfamily (MFS) profile" evidence="7">
    <location>
        <begin position="56"/>
        <end position="534"/>
    </location>
</feature>
<feature type="transmembrane region" description="Helical" evidence="6">
    <location>
        <begin position="328"/>
        <end position="351"/>
    </location>
</feature>
<evidence type="ECO:0000256" key="1">
    <source>
        <dbReference type="ARBA" id="ARBA00004141"/>
    </source>
</evidence>
<feature type="region of interest" description="Disordered" evidence="5">
    <location>
        <begin position="240"/>
        <end position="260"/>
    </location>
</feature>
<feature type="transmembrane region" description="Helical" evidence="6">
    <location>
        <begin position="122"/>
        <end position="139"/>
    </location>
</feature>
<evidence type="ECO:0000256" key="3">
    <source>
        <dbReference type="ARBA" id="ARBA00022989"/>
    </source>
</evidence>
<feature type="transmembrane region" description="Helical" evidence="6">
    <location>
        <begin position="417"/>
        <end position="436"/>
    </location>
</feature>
<evidence type="ECO:0000313" key="8">
    <source>
        <dbReference type="EMBL" id="KXH29498.1"/>
    </source>
</evidence>
<feature type="transmembrane region" description="Helical" evidence="6">
    <location>
        <begin position="371"/>
        <end position="396"/>
    </location>
</feature>
<proteinExistence type="predicted"/>
<feature type="transmembrane region" description="Helical" evidence="6">
    <location>
        <begin position="506"/>
        <end position="525"/>
    </location>
</feature>
<gene>
    <name evidence="8" type="ORF">CSAL01_07396</name>
</gene>
<dbReference type="InterPro" id="IPR011701">
    <property type="entry name" value="MFS"/>
</dbReference>
<keyword evidence="3 6" id="KW-1133">Transmembrane helix</keyword>
<dbReference type="PROSITE" id="PS50850">
    <property type="entry name" value="MFS"/>
    <property type="match status" value="1"/>
</dbReference>
<keyword evidence="4 6" id="KW-0472">Membrane</keyword>
<feature type="transmembrane region" description="Helical" evidence="6">
    <location>
        <begin position="476"/>
        <end position="500"/>
    </location>
</feature>
<feature type="transmembrane region" description="Helical" evidence="6">
    <location>
        <begin position="442"/>
        <end position="464"/>
    </location>
</feature>
<dbReference type="Gene3D" id="1.20.1250.20">
    <property type="entry name" value="MFS general substrate transporter like domains"/>
    <property type="match status" value="1"/>
</dbReference>
<evidence type="ECO:0000256" key="5">
    <source>
        <dbReference type="SAM" id="MobiDB-lite"/>
    </source>
</evidence>
<sequence>MENGVDSGMRALPPGTVHLLHTNSHGAGTDEVILVPQPSKHPDDPLNWSKSRKTIHICLIYLYTFTCGYGGTATYSVLTDISRDTNITLTQLNLGTGLIFLLAGWGNCFWQPLALTFGRRPVLFVGLLGCLIISEWTAWADSFPAWTASRILSGFFVGPCEVLPEIRIPDTYFAHERGAYVGIYSMVLQGSNFFAPFVSGFINDALGWQWVQHVCAIFFALNLILAFFFQEESMFERQTAEVDVDPPSNEEPRHSDTARVGNSPVIQTTIDTREPADDEKAMPTGIDNTRDDSTGETYTVKSYRQKLALYTCSGLTLEQCLRIAYRPIFIFFQFPCITWAGLQYGFTNAWYSVYNATASSIFSSQPYSYRASMVGVTYLAPILGALIGGYVSGPVSDSFSMRLARRNKGFREPEHRLWGMSLTAIILPLGLLLWGIGAAFSLPIGVLMLESVFCGFGIVTGGTYSITYSVDAFKEIAGESIVSLILCRNTLTFGFSYAITPWIDGAGLQNTFIVVAIISFLTGIFPDHDLEREAAARIVGS</sequence>
<evidence type="ECO:0000256" key="2">
    <source>
        <dbReference type="ARBA" id="ARBA00022692"/>
    </source>
</evidence>
<reference evidence="8 9" key="1">
    <citation type="submission" date="2014-02" db="EMBL/GenBank/DDBJ databases">
        <title>The genome sequence of Colletotrichum salicis CBS 607.94.</title>
        <authorList>
            <person name="Baroncelli R."/>
            <person name="Thon M.R."/>
        </authorList>
    </citation>
    <scope>NUCLEOTIDE SEQUENCE [LARGE SCALE GENOMIC DNA]</scope>
    <source>
        <strain evidence="8 9">CBS 607.94</strain>
    </source>
</reference>
<dbReference type="STRING" id="1209931.A0A135S0W1"/>
<evidence type="ECO:0000256" key="6">
    <source>
        <dbReference type="SAM" id="Phobius"/>
    </source>
</evidence>
<dbReference type="InterPro" id="IPR036259">
    <property type="entry name" value="MFS_trans_sf"/>
</dbReference>
<comment type="caution">
    <text evidence="8">The sequence shown here is derived from an EMBL/GenBank/DDBJ whole genome shotgun (WGS) entry which is preliminary data.</text>
</comment>
<dbReference type="GO" id="GO:0005886">
    <property type="term" value="C:plasma membrane"/>
    <property type="evidence" value="ECO:0007669"/>
    <property type="project" value="TreeGrafter"/>
</dbReference>
<name>A0A135S0W1_9PEZI</name>
<dbReference type="EMBL" id="JFFI01002590">
    <property type="protein sequence ID" value="KXH29498.1"/>
    <property type="molecule type" value="Genomic_DNA"/>
</dbReference>
<protein>
    <recommendedName>
        <fullName evidence="7">Major facilitator superfamily (MFS) profile domain-containing protein</fullName>
    </recommendedName>
</protein>
<keyword evidence="9" id="KW-1185">Reference proteome</keyword>
<organism evidence="8 9">
    <name type="scientific">Colletotrichum salicis</name>
    <dbReference type="NCBI Taxonomy" id="1209931"/>
    <lineage>
        <taxon>Eukaryota</taxon>
        <taxon>Fungi</taxon>
        <taxon>Dikarya</taxon>
        <taxon>Ascomycota</taxon>
        <taxon>Pezizomycotina</taxon>
        <taxon>Sordariomycetes</taxon>
        <taxon>Hypocreomycetidae</taxon>
        <taxon>Glomerellales</taxon>
        <taxon>Glomerellaceae</taxon>
        <taxon>Colletotrichum</taxon>
        <taxon>Colletotrichum acutatum species complex</taxon>
    </lineage>
</organism>
<keyword evidence="2 6" id="KW-0812">Transmembrane</keyword>
<feature type="transmembrane region" description="Helical" evidence="6">
    <location>
        <begin position="210"/>
        <end position="229"/>
    </location>
</feature>